<dbReference type="EMBL" id="ML769715">
    <property type="protein sequence ID" value="KAE9389011.1"/>
    <property type="molecule type" value="Genomic_DNA"/>
</dbReference>
<dbReference type="InterPro" id="IPR027417">
    <property type="entry name" value="P-loop_NTPase"/>
</dbReference>
<dbReference type="Gene3D" id="3.40.50.300">
    <property type="entry name" value="P-loop containing nucleotide triphosphate hydrolases"/>
    <property type="match status" value="1"/>
</dbReference>
<evidence type="ECO:0000256" key="1">
    <source>
        <dbReference type="ARBA" id="ARBA00022737"/>
    </source>
</evidence>
<dbReference type="InterPro" id="IPR056884">
    <property type="entry name" value="NPHP3-like_N"/>
</dbReference>
<sequence length="135" mass="15190">MEPGSSMFGNASHFEIHGSQFIVMSIDEEQKIQNWLNAPNCFFNYTSAVNKKTAGTGTWIMNHPKYIRWKCSPSLLWIQGKAGSGKTVLSTTIIEDLSSTVSNVVLCHYFDFRDNSGYIRNTSVVSQLLHLQILI</sequence>
<dbReference type="SUPFAM" id="SSF52540">
    <property type="entry name" value="P-loop containing nucleoside triphosphate hydrolases"/>
    <property type="match status" value="1"/>
</dbReference>
<dbReference type="PANTHER" id="PTHR10039">
    <property type="entry name" value="AMELOGENIN"/>
    <property type="match status" value="1"/>
</dbReference>
<dbReference type="Proteomes" id="UP000799118">
    <property type="component" value="Unassembled WGS sequence"/>
</dbReference>
<evidence type="ECO:0000313" key="3">
    <source>
        <dbReference type="EMBL" id="KAE9389011.1"/>
    </source>
</evidence>
<dbReference type="Pfam" id="PF24883">
    <property type="entry name" value="NPHP3_N"/>
    <property type="match status" value="1"/>
</dbReference>
<dbReference type="OrthoDB" id="7464126at2759"/>
<reference evidence="3" key="1">
    <citation type="journal article" date="2019" name="Environ. Microbiol.">
        <title>Fungal ecological strategies reflected in gene transcription - a case study of two litter decomposers.</title>
        <authorList>
            <person name="Barbi F."/>
            <person name="Kohler A."/>
            <person name="Barry K."/>
            <person name="Baskaran P."/>
            <person name="Daum C."/>
            <person name="Fauchery L."/>
            <person name="Ihrmark K."/>
            <person name="Kuo A."/>
            <person name="LaButti K."/>
            <person name="Lipzen A."/>
            <person name="Morin E."/>
            <person name="Grigoriev I.V."/>
            <person name="Henrissat B."/>
            <person name="Lindahl B."/>
            <person name="Martin F."/>
        </authorList>
    </citation>
    <scope>NUCLEOTIDE SEQUENCE</scope>
    <source>
        <strain evidence="3">JB14</strain>
    </source>
</reference>
<evidence type="ECO:0000259" key="2">
    <source>
        <dbReference type="Pfam" id="PF24883"/>
    </source>
</evidence>
<feature type="domain" description="Nephrocystin 3-like N-terminal" evidence="2">
    <location>
        <begin position="55"/>
        <end position="117"/>
    </location>
</feature>
<dbReference type="AlphaFoldDB" id="A0A6A4GTC2"/>
<name>A0A6A4GTC2_9AGAR</name>
<accession>A0A6A4GTC2</accession>
<protein>
    <recommendedName>
        <fullName evidence="2">Nephrocystin 3-like N-terminal domain-containing protein</fullName>
    </recommendedName>
</protein>
<keyword evidence="4" id="KW-1185">Reference proteome</keyword>
<keyword evidence="1" id="KW-0677">Repeat</keyword>
<proteinExistence type="predicted"/>
<gene>
    <name evidence="3" type="ORF">BT96DRAFT_414255</name>
</gene>
<organism evidence="3 4">
    <name type="scientific">Gymnopus androsaceus JB14</name>
    <dbReference type="NCBI Taxonomy" id="1447944"/>
    <lineage>
        <taxon>Eukaryota</taxon>
        <taxon>Fungi</taxon>
        <taxon>Dikarya</taxon>
        <taxon>Basidiomycota</taxon>
        <taxon>Agaricomycotina</taxon>
        <taxon>Agaricomycetes</taxon>
        <taxon>Agaricomycetidae</taxon>
        <taxon>Agaricales</taxon>
        <taxon>Marasmiineae</taxon>
        <taxon>Omphalotaceae</taxon>
        <taxon>Gymnopus</taxon>
    </lineage>
</organism>
<evidence type="ECO:0000313" key="4">
    <source>
        <dbReference type="Proteomes" id="UP000799118"/>
    </source>
</evidence>
<dbReference type="PANTHER" id="PTHR10039:SF16">
    <property type="entry name" value="GPI INOSITOL-DEACYLASE"/>
    <property type="match status" value="1"/>
</dbReference>